<dbReference type="Proteomes" id="UP000308133">
    <property type="component" value="Unassembled WGS sequence"/>
</dbReference>
<feature type="region of interest" description="Disordered" evidence="1">
    <location>
        <begin position="492"/>
        <end position="570"/>
    </location>
</feature>
<feature type="compositionally biased region" description="Polar residues" evidence="1">
    <location>
        <begin position="870"/>
        <end position="880"/>
    </location>
</feature>
<gene>
    <name evidence="2" type="ORF">C1H76_5628</name>
</gene>
<comment type="caution">
    <text evidence="2">The sequence shown here is derived from an EMBL/GenBank/DDBJ whole genome shotgun (WGS) entry which is preliminary data.</text>
</comment>
<dbReference type="EMBL" id="PTQR01000072">
    <property type="protein sequence ID" value="TKX22152.1"/>
    <property type="molecule type" value="Genomic_DNA"/>
</dbReference>
<evidence type="ECO:0000313" key="2">
    <source>
        <dbReference type="EMBL" id="TKX22152.1"/>
    </source>
</evidence>
<protein>
    <submittedName>
        <fullName evidence="2">Uncharacterized protein</fullName>
    </submittedName>
</protein>
<feature type="compositionally biased region" description="Polar residues" evidence="1">
    <location>
        <begin position="903"/>
        <end position="914"/>
    </location>
</feature>
<accession>A0A4V6DTV9</accession>
<sequence>MKMSAEDTMNDNVSVGSAIAAGLSLETLPIEVKHHIFSYLLNARKTRSKGAWLTPPPHHRFHTAILSVNRLLGTQASEYMQQANSFVLFECSKELWTDVIGSIGSVPIISNTCLEDFPHSSLQIKMKLPLSGDTASKTQDQADVKVLLAHEDLPSLVRILQLAFHRIPGGHILVKTGTDGHYHEKEIDPETCTQFTVLLPTNHVRSRFTQAESVDIERRLLRPLSTLNSRAFQYEILGGLDPAQHDKMCIAMQRQVVSLDAVGWNLFEILQNLRTGLDDLLLENEAMQEDKLLAQAYQDLAKAMSAACVDQLRSSTMPQDVNEAVRSWQLALTMLAMDCCLTAARIFIRVSDHHSAWHCIEYAFDVSSFLLEWAPASEHLQYWLAVLMHHQAIRLSHSSNHRDEILEDDVLRALVVADSFDSTNTLLQNDFAWFEYHMECGKGDALDFGNCHLLDYGPVITRFSSAVPPGLRTWRGSEAMLPQDRVDRLEEVCDSSEDNYDSDDEDGFQYDMTDEDNGDDDDEDDDKEMQQDSEDDLSNDFADEDVEDVHEDSEDGTTDPLGELENTFADSDSDTDLIAEDLPCDAKHVTQVSTPNSAVQDRAICQLDGAGDDFEFSHLRSDPAGVDGDDKPAVQRPVFGPPRPPHLLNNPIRERKTKMVSDMTDDEYPPNNGKWYPSRGYFQNAPEPKPYSMGGSPFQAMSRRINGQYELACKVDPQYLLDTGMTEEQAMTEPMAQFRSIFGGMPGDTPEQNGQIMKDLFDNACKGGVSDPEDMDQEACARALGNAISNSDIKNRFMRSMANTSRSAGGVRDDFKTFETTLAETLGGHRDAKGRIRPGKAATEELKEDLRTHAGVRVQTSRTRRGLDSSAPSDRFSTSDGRMDSFNHPNQGNPTHGAALNMETDSLPQTSACDTTAAVKGDGRS</sequence>
<organism evidence="2 3">
    <name type="scientific">Elsinoe australis</name>
    <dbReference type="NCBI Taxonomy" id="40998"/>
    <lineage>
        <taxon>Eukaryota</taxon>
        <taxon>Fungi</taxon>
        <taxon>Dikarya</taxon>
        <taxon>Ascomycota</taxon>
        <taxon>Pezizomycotina</taxon>
        <taxon>Dothideomycetes</taxon>
        <taxon>Dothideomycetidae</taxon>
        <taxon>Myriangiales</taxon>
        <taxon>Elsinoaceae</taxon>
        <taxon>Elsinoe</taxon>
    </lineage>
</organism>
<reference evidence="2 3" key="1">
    <citation type="submission" date="2018-02" db="EMBL/GenBank/DDBJ databases">
        <title>Draft genome sequences of Elsinoe sp., causing black scab on jojoba.</title>
        <authorList>
            <person name="Stodart B."/>
            <person name="Jeffress S."/>
            <person name="Ash G."/>
            <person name="Arun Chinnappa K."/>
        </authorList>
    </citation>
    <scope>NUCLEOTIDE SEQUENCE [LARGE SCALE GENOMIC DNA]</scope>
    <source>
        <strain evidence="2 3">Hillstone_2</strain>
    </source>
</reference>
<proteinExistence type="predicted"/>
<name>A0A4V6DTV9_9PEZI</name>
<evidence type="ECO:0000313" key="3">
    <source>
        <dbReference type="Proteomes" id="UP000308133"/>
    </source>
</evidence>
<feature type="compositionally biased region" description="Acidic residues" evidence="1">
    <location>
        <begin position="492"/>
        <end position="557"/>
    </location>
</feature>
<dbReference type="AlphaFoldDB" id="A0A4V6DTV9"/>
<evidence type="ECO:0000256" key="1">
    <source>
        <dbReference type="SAM" id="MobiDB-lite"/>
    </source>
</evidence>
<feature type="region of interest" description="Disordered" evidence="1">
    <location>
        <begin position="855"/>
        <end position="925"/>
    </location>
</feature>
<feature type="region of interest" description="Disordered" evidence="1">
    <location>
        <begin position="624"/>
        <end position="650"/>
    </location>
</feature>